<keyword evidence="3" id="KW-0904">Protein phosphatase</keyword>
<evidence type="ECO:0000313" key="9">
    <source>
        <dbReference type="Proteomes" id="UP000017246"/>
    </source>
</evidence>
<evidence type="ECO:0000256" key="1">
    <source>
        <dbReference type="ARBA" id="ARBA00008601"/>
    </source>
</evidence>
<dbReference type="OrthoDB" id="9979246at2759"/>
<comment type="similarity">
    <text evidence="1">Belongs to the protein-tyrosine phosphatase family. Non-receptor class dual specificity subfamily.</text>
</comment>
<evidence type="ECO:0000259" key="7">
    <source>
        <dbReference type="PROSITE" id="PS50056"/>
    </source>
</evidence>
<dbReference type="GO" id="GO:0004722">
    <property type="term" value="F:protein serine/threonine phosphatase activity"/>
    <property type="evidence" value="ECO:0007669"/>
    <property type="project" value="UniProtKB-EC"/>
</dbReference>
<dbReference type="GO" id="GO:0005829">
    <property type="term" value="C:cytosol"/>
    <property type="evidence" value="ECO:0007669"/>
    <property type="project" value="TreeGrafter"/>
</dbReference>
<dbReference type="PANTHER" id="PTHR45948:SF2">
    <property type="entry name" value="DUAL SPECIFICITY PROTEIN PHOSPHATASE"/>
    <property type="match status" value="1"/>
</dbReference>
<proteinExistence type="inferred from homology"/>
<accession>A0A068YEC3</accession>
<dbReference type="GO" id="GO:0007165">
    <property type="term" value="P:signal transduction"/>
    <property type="evidence" value="ECO:0007669"/>
    <property type="project" value="TreeGrafter"/>
</dbReference>
<dbReference type="PROSITE" id="PS50054">
    <property type="entry name" value="TYR_PHOSPHATASE_DUAL"/>
    <property type="match status" value="1"/>
</dbReference>
<dbReference type="Proteomes" id="UP000017246">
    <property type="component" value="Unassembled WGS sequence"/>
</dbReference>
<reference evidence="8" key="2">
    <citation type="submission" date="2015-11" db="EMBL/GenBank/DDBJ databases">
        <authorList>
            <person name="Zhang Y."/>
            <person name="Guo Z."/>
        </authorList>
    </citation>
    <scope>NUCLEOTIDE SEQUENCE</scope>
</reference>
<dbReference type="PANTHER" id="PTHR45948">
    <property type="entry name" value="DUAL SPECIFICITY PROTEIN PHOSPHATASE DDB_G0269404-RELATED"/>
    <property type="match status" value="1"/>
</dbReference>
<dbReference type="STRING" id="6211.A0A068YEC3"/>
<dbReference type="InterPro" id="IPR029021">
    <property type="entry name" value="Prot-tyrosine_phosphatase-like"/>
</dbReference>
<dbReference type="InterPro" id="IPR000340">
    <property type="entry name" value="Dual-sp_phosphatase_cat-dom"/>
</dbReference>
<sequence length="247" mass="27730">MGGVMSSIVPGVYVGGLTSARSESELNHCQITHICSAFQYPLSLDPKRVHKQFIIQDSPEEDIAKYFVDAIDFIHGARVNHGTVLIHCACGISRSVSLTMAYLLCITDFKLRDIYKGLRAARLGACPNYGFLRQLQRFEESSDYLKARQFLIAKYGPWSPEKLAADRAAMETHIAAQEAFIQTGYYPWDEQPPSAPATGEKGASARFICRLRASNFHPSFPSLIYFDIYLAVADCRRLRHPIKTHTH</sequence>
<keyword evidence="2" id="KW-0378">Hydrolase</keyword>
<evidence type="ECO:0000256" key="5">
    <source>
        <dbReference type="ARBA" id="ARBA00048336"/>
    </source>
</evidence>
<dbReference type="OMA" id="ASARFIC"/>
<dbReference type="Gene3D" id="3.90.190.10">
    <property type="entry name" value="Protein tyrosine phosphatase superfamily"/>
    <property type="match status" value="1"/>
</dbReference>
<evidence type="ECO:0000256" key="4">
    <source>
        <dbReference type="ARBA" id="ARBA00047761"/>
    </source>
</evidence>
<feature type="domain" description="Tyrosine-protein phosphatase" evidence="6">
    <location>
        <begin position="4"/>
        <end position="144"/>
    </location>
</feature>
<dbReference type="AlphaFoldDB" id="A0A068YEC3"/>
<keyword evidence="9" id="KW-1185">Reference proteome</keyword>
<dbReference type="EMBL" id="LN902846">
    <property type="protein sequence ID" value="CDS41663.1"/>
    <property type="molecule type" value="Genomic_DNA"/>
</dbReference>
<organism evidence="8 9">
    <name type="scientific">Echinococcus multilocularis</name>
    <name type="common">Fox tapeworm</name>
    <dbReference type="NCBI Taxonomy" id="6211"/>
    <lineage>
        <taxon>Eukaryota</taxon>
        <taxon>Metazoa</taxon>
        <taxon>Spiralia</taxon>
        <taxon>Lophotrochozoa</taxon>
        <taxon>Platyhelminthes</taxon>
        <taxon>Cestoda</taxon>
        <taxon>Eucestoda</taxon>
        <taxon>Cyclophyllidea</taxon>
        <taxon>Taeniidae</taxon>
        <taxon>Echinococcus</taxon>
    </lineage>
</organism>
<comment type="catalytic activity">
    <reaction evidence="5">
        <text>O-phospho-L-threonyl-[protein] + H2O = L-threonyl-[protein] + phosphate</text>
        <dbReference type="Rhea" id="RHEA:47004"/>
        <dbReference type="Rhea" id="RHEA-COMP:11060"/>
        <dbReference type="Rhea" id="RHEA-COMP:11605"/>
        <dbReference type="ChEBI" id="CHEBI:15377"/>
        <dbReference type="ChEBI" id="CHEBI:30013"/>
        <dbReference type="ChEBI" id="CHEBI:43474"/>
        <dbReference type="ChEBI" id="CHEBI:61977"/>
        <dbReference type="EC" id="3.1.3.16"/>
    </reaction>
</comment>
<evidence type="ECO:0000256" key="2">
    <source>
        <dbReference type="ARBA" id="ARBA00022801"/>
    </source>
</evidence>
<comment type="catalytic activity">
    <reaction evidence="4">
        <text>O-phospho-L-seryl-[protein] + H2O = L-seryl-[protein] + phosphate</text>
        <dbReference type="Rhea" id="RHEA:20629"/>
        <dbReference type="Rhea" id="RHEA-COMP:9863"/>
        <dbReference type="Rhea" id="RHEA-COMP:11604"/>
        <dbReference type="ChEBI" id="CHEBI:15377"/>
        <dbReference type="ChEBI" id="CHEBI:29999"/>
        <dbReference type="ChEBI" id="CHEBI:43474"/>
        <dbReference type="ChEBI" id="CHEBI:83421"/>
        <dbReference type="EC" id="3.1.3.16"/>
    </reaction>
</comment>
<evidence type="ECO:0000259" key="6">
    <source>
        <dbReference type="PROSITE" id="PS50054"/>
    </source>
</evidence>
<dbReference type="InterPro" id="IPR020422">
    <property type="entry name" value="TYR_PHOSPHATASE_DUAL_dom"/>
</dbReference>
<name>A0A068YEC3_ECHMU</name>
<dbReference type="SUPFAM" id="SSF52799">
    <property type="entry name" value="(Phosphotyrosine protein) phosphatases II"/>
    <property type="match status" value="1"/>
</dbReference>
<gene>
    <name evidence="8" type="ORF">EmuJ_000933250</name>
</gene>
<dbReference type="GO" id="GO:0004725">
    <property type="term" value="F:protein tyrosine phosphatase activity"/>
    <property type="evidence" value="ECO:0007669"/>
    <property type="project" value="TreeGrafter"/>
</dbReference>
<evidence type="ECO:0000256" key="3">
    <source>
        <dbReference type="ARBA" id="ARBA00022912"/>
    </source>
</evidence>
<reference evidence="8" key="1">
    <citation type="journal article" date="2013" name="Nature">
        <title>The genomes of four tapeworm species reveal adaptations to parasitism.</title>
        <authorList>
            <person name="Tsai I.J."/>
            <person name="Zarowiecki M."/>
            <person name="Holroyd N."/>
            <person name="Garciarrubio A."/>
            <person name="Sanchez-Flores A."/>
            <person name="Brooks K.L."/>
            <person name="Tracey A."/>
            <person name="Bobes R.J."/>
            <person name="Fragoso G."/>
            <person name="Sciutto E."/>
            <person name="Aslett M."/>
            <person name="Beasley H."/>
            <person name="Bennett H.M."/>
            <person name="Cai J."/>
            <person name="Camicia F."/>
            <person name="Clark R."/>
            <person name="Cucher M."/>
            <person name="De Silva N."/>
            <person name="Day T.A."/>
            <person name="Deplazes P."/>
            <person name="Estrada K."/>
            <person name="Fernandez C."/>
            <person name="Holland P.W."/>
            <person name="Hou J."/>
            <person name="Hu S."/>
            <person name="Huckvale T."/>
            <person name="Hung S.S."/>
            <person name="Kamenetzky L."/>
            <person name="Keane J.A."/>
            <person name="Kiss F."/>
            <person name="Koziol U."/>
            <person name="Lambert O."/>
            <person name="Liu K."/>
            <person name="Luo X."/>
            <person name="Luo Y."/>
            <person name="Macchiaroli N."/>
            <person name="Nichol S."/>
            <person name="Paps J."/>
            <person name="Parkinson J."/>
            <person name="Pouchkina-Stantcheva N."/>
            <person name="Riddiford N."/>
            <person name="Rosenzvit M."/>
            <person name="Salinas G."/>
            <person name="Wasmuth J.D."/>
            <person name="Zamanian M."/>
            <person name="Zheng Y."/>
            <person name="Cai X."/>
            <person name="Soberon X."/>
            <person name="Olson P.D."/>
            <person name="Laclette J.P."/>
            <person name="Brehm K."/>
            <person name="Berriman M."/>
            <person name="Garciarrubio A."/>
            <person name="Bobes R.J."/>
            <person name="Fragoso G."/>
            <person name="Sanchez-Flores A."/>
            <person name="Estrada K."/>
            <person name="Cevallos M.A."/>
            <person name="Morett E."/>
            <person name="Gonzalez V."/>
            <person name="Portillo T."/>
            <person name="Ochoa-Leyva A."/>
            <person name="Jose M.V."/>
            <person name="Sciutto E."/>
            <person name="Landa A."/>
            <person name="Jimenez L."/>
            <person name="Valdes V."/>
            <person name="Carrero J.C."/>
            <person name="Larralde C."/>
            <person name="Morales-Montor J."/>
            <person name="Limon-Lason J."/>
            <person name="Soberon X."/>
            <person name="Laclette J.P."/>
        </authorList>
    </citation>
    <scope>NUCLEOTIDE SEQUENCE [LARGE SCALE GENOMIC DNA]</scope>
</reference>
<dbReference type="InterPro" id="IPR000387">
    <property type="entry name" value="Tyr_Pase_dom"/>
</dbReference>
<dbReference type="eggNOG" id="KOG1716">
    <property type="taxonomic scope" value="Eukaryota"/>
</dbReference>
<protein>
    <submittedName>
        <fullName evidence="8">Dual specificity protein phosphatase</fullName>
    </submittedName>
</protein>
<evidence type="ECO:0000313" key="8">
    <source>
        <dbReference type="EMBL" id="CDS41663.1"/>
    </source>
</evidence>
<dbReference type="SMART" id="SM00195">
    <property type="entry name" value="DSPc"/>
    <property type="match status" value="1"/>
</dbReference>
<dbReference type="Pfam" id="PF00782">
    <property type="entry name" value="DSPc"/>
    <property type="match status" value="1"/>
</dbReference>
<dbReference type="PROSITE" id="PS50056">
    <property type="entry name" value="TYR_PHOSPHATASE_2"/>
    <property type="match status" value="1"/>
</dbReference>
<feature type="domain" description="Tyrosine specific protein phosphatases" evidence="7">
    <location>
        <begin position="65"/>
        <end position="125"/>
    </location>
</feature>